<organism evidence="1 2">
    <name type="scientific">Pseudomarimonas salicorniae</name>
    <dbReference type="NCBI Taxonomy" id="2933270"/>
    <lineage>
        <taxon>Bacteria</taxon>
        <taxon>Pseudomonadati</taxon>
        <taxon>Pseudomonadota</taxon>
        <taxon>Gammaproteobacteria</taxon>
        <taxon>Lysobacterales</taxon>
        <taxon>Lysobacteraceae</taxon>
        <taxon>Pseudomarimonas</taxon>
    </lineage>
</organism>
<evidence type="ECO:0000313" key="2">
    <source>
        <dbReference type="Proteomes" id="UP001431449"/>
    </source>
</evidence>
<name>A0ABT0GLN5_9GAMM</name>
<dbReference type="Proteomes" id="UP001431449">
    <property type="component" value="Unassembled WGS sequence"/>
</dbReference>
<gene>
    <name evidence="1" type="ORF">M0G41_17560</name>
</gene>
<accession>A0ABT0GLN5</accession>
<sequence length="161" mass="17735">MADYDLDPDNPPIQGEWFGLTVVYVWNDPNGFSFVSVEDAAELGVSEVQLREMSVNDLGLHAHGNLQFEPRGAIVGAFMGGDFEASFVLLDRLWDEMLRDRFPNGYAVAVPANDMLAFCDASSAEGVKELREVVSRTFDGGEDLLIPSIFSRVGGKWFVVP</sequence>
<evidence type="ECO:0000313" key="1">
    <source>
        <dbReference type="EMBL" id="MCK7595466.1"/>
    </source>
</evidence>
<comment type="caution">
    <text evidence="1">The sequence shown here is derived from an EMBL/GenBank/DDBJ whole genome shotgun (WGS) entry which is preliminary data.</text>
</comment>
<keyword evidence="2" id="KW-1185">Reference proteome</keyword>
<protein>
    <submittedName>
        <fullName evidence="1">Uncharacterized protein</fullName>
    </submittedName>
</protein>
<dbReference type="RefSeq" id="WP_248211432.1">
    <property type="nucleotide sequence ID" value="NZ_JALNMH010000018.1"/>
</dbReference>
<proteinExistence type="predicted"/>
<reference evidence="1" key="1">
    <citation type="submission" date="2022-04" db="EMBL/GenBank/DDBJ databases">
        <title>Lysobacter sp. CAU 1642 isolated from sea sand.</title>
        <authorList>
            <person name="Kim W."/>
        </authorList>
    </citation>
    <scope>NUCLEOTIDE SEQUENCE</scope>
    <source>
        <strain evidence="1">CAU 1642</strain>
    </source>
</reference>
<dbReference type="EMBL" id="JALNMH010000018">
    <property type="protein sequence ID" value="MCK7595466.1"/>
    <property type="molecule type" value="Genomic_DNA"/>
</dbReference>